<feature type="non-terminal residue" evidence="1">
    <location>
        <position position="1"/>
    </location>
</feature>
<evidence type="ECO:0000313" key="1">
    <source>
        <dbReference type="EMBL" id="GAI60486.1"/>
    </source>
</evidence>
<proteinExistence type="predicted"/>
<accession>X1R087</accession>
<gene>
    <name evidence="1" type="ORF">S12H4_07599</name>
</gene>
<protein>
    <submittedName>
        <fullName evidence="1">Uncharacterized protein</fullName>
    </submittedName>
</protein>
<comment type="caution">
    <text evidence="1">The sequence shown here is derived from an EMBL/GenBank/DDBJ whole genome shotgun (WGS) entry which is preliminary data.</text>
</comment>
<organism evidence="1">
    <name type="scientific">marine sediment metagenome</name>
    <dbReference type="NCBI Taxonomy" id="412755"/>
    <lineage>
        <taxon>unclassified sequences</taxon>
        <taxon>metagenomes</taxon>
        <taxon>ecological metagenomes</taxon>
    </lineage>
</organism>
<sequence length="34" mass="3985">DQVISDAQLCLSRSWQETGKKRSSSLRLFFNVRE</sequence>
<dbReference type="AlphaFoldDB" id="X1R087"/>
<reference evidence="1" key="1">
    <citation type="journal article" date="2014" name="Front. Microbiol.">
        <title>High frequency of phylogenetically diverse reductive dehalogenase-homologous genes in deep subseafloor sedimentary metagenomes.</title>
        <authorList>
            <person name="Kawai M."/>
            <person name="Futagami T."/>
            <person name="Toyoda A."/>
            <person name="Takaki Y."/>
            <person name="Nishi S."/>
            <person name="Hori S."/>
            <person name="Arai W."/>
            <person name="Tsubouchi T."/>
            <person name="Morono Y."/>
            <person name="Uchiyama I."/>
            <person name="Ito T."/>
            <person name="Fujiyama A."/>
            <person name="Inagaki F."/>
            <person name="Takami H."/>
        </authorList>
    </citation>
    <scope>NUCLEOTIDE SEQUENCE</scope>
    <source>
        <strain evidence="1">Expedition CK06-06</strain>
    </source>
</reference>
<dbReference type="EMBL" id="BARW01002824">
    <property type="protein sequence ID" value="GAI60486.1"/>
    <property type="molecule type" value="Genomic_DNA"/>
</dbReference>
<name>X1R087_9ZZZZ</name>